<organism evidence="1 2">
    <name type="scientific">Aureobasidium subglaciale (strain EXF-2481)</name>
    <name type="common">Aureobasidium pullulans var. subglaciale</name>
    <dbReference type="NCBI Taxonomy" id="1043005"/>
    <lineage>
        <taxon>Eukaryota</taxon>
        <taxon>Fungi</taxon>
        <taxon>Dikarya</taxon>
        <taxon>Ascomycota</taxon>
        <taxon>Pezizomycotina</taxon>
        <taxon>Dothideomycetes</taxon>
        <taxon>Dothideomycetidae</taxon>
        <taxon>Dothideales</taxon>
        <taxon>Saccotheciaceae</taxon>
        <taxon>Aureobasidium</taxon>
    </lineage>
</organism>
<dbReference type="RefSeq" id="XP_013347636.1">
    <property type="nucleotide sequence ID" value="XM_013492182.1"/>
</dbReference>
<sequence>MSNKTYIMLSELFRKMVDPRPCSCPPCCLPSDWSCLSPVPLVFRKRQPYRPWAAAFCAAALPSLDLPPCCLFGSALPPRNHVSFYIPNLRHKLFDRPSVLVLQYSFHVLEMADSTLCVRTRMLSRSSLQPFESHHATLQDKSNNTFCLSCITFQNSRYSRWKSIPITKVLRISTLCILLYHISPLHQPL</sequence>
<dbReference type="HOGENOM" id="CLU_1434199_0_0_1"/>
<dbReference type="EMBL" id="KL584751">
    <property type="protein sequence ID" value="KEQ98650.1"/>
    <property type="molecule type" value="Genomic_DNA"/>
</dbReference>
<protein>
    <submittedName>
        <fullName evidence="1">Uncharacterized protein</fullName>
    </submittedName>
</protein>
<dbReference type="InParanoid" id="A0A074YLV7"/>
<dbReference type="Proteomes" id="UP000030641">
    <property type="component" value="Unassembled WGS sequence"/>
</dbReference>
<gene>
    <name evidence="1" type="ORF">AUEXF2481DRAFT_369968</name>
</gene>
<reference evidence="1 2" key="1">
    <citation type="journal article" date="2014" name="BMC Genomics">
        <title>Genome sequencing of four Aureobasidium pullulans varieties: biotechnological potential, stress tolerance, and description of new species.</title>
        <authorList>
            <person name="Gostin Ar C."/>
            <person name="Ohm R.A."/>
            <person name="Kogej T."/>
            <person name="Sonjak S."/>
            <person name="Turk M."/>
            <person name="Zajc J."/>
            <person name="Zalar P."/>
            <person name="Grube M."/>
            <person name="Sun H."/>
            <person name="Han J."/>
            <person name="Sharma A."/>
            <person name="Chiniquy J."/>
            <person name="Ngan C.Y."/>
            <person name="Lipzen A."/>
            <person name="Barry K."/>
            <person name="Grigoriev I.V."/>
            <person name="Gunde-Cimerman N."/>
        </authorList>
    </citation>
    <scope>NUCLEOTIDE SEQUENCE [LARGE SCALE GENOMIC DNA]</scope>
    <source>
        <strain evidence="1 2">EXF-2481</strain>
    </source>
</reference>
<accession>A0A074YLV7</accession>
<proteinExistence type="predicted"/>
<evidence type="ECO:0000313" key="2">
    <source>
        <dbReference type="Proteomes" id="UP000030641"/>
    </source>
</evidence>
<keyword evidence="2" id="KW-1185">Reference proteome</keyword>
<dbReference type="OrthoDB" id="10503480at2759"/>
<name>A0A074YLV7_AURSE</name>
<dbReference type="GeneID" id="25365727"/>
<evidence type="ECO:0000313" key="1">
    <source>
        <dbReference type="EMBL" id="KEQ98650.1"/>
    </source>
</evidence>
<dbReference type="AlphaFoldDB" id="A0A074YLV7"/>